<dbReference type="SUPFAM" id="SSF47240">
    <property type="entry name" value="Ferritin-like"/>
    <property type="match status" value="1"/>
</dbReference>
<dbReference type="GO" id="GO:0008199">
    <property type="term" value="F:ferric iron binding"/>
    <property type="evidence" value="ECO:0007669"/>
    <property type="project" value="InterPro"/>
</dbReference>
<feature type="domain" description="Ferritin/DPS" evidence="3">
    <location>
        <begin position="47"/>
        <end position="185"/>
    </location>
</feature>
<dbReference type="PROSITE" id="PS00818">
    <property type="entry name" value="DPS_1"/>
    <property type="match status" value="1"/>
</dbReference>
<gene>
    <name evidence="4" type="ORF">SAMN04488109_5188</name>
</gene>
<dbReference type="InterPro" id="IPR023188">
    <property type="entry name" value="DPS_DNA-bd_CS"/>
</dbReference>
<dbReference type="InterPro" id="IPR009078">
    <property type="entry name" value="Ferritin-like_SF"/>
</dbReference>
<dbReference type="InterPro" id="IPR012347">
    <property type="entry name" value="Ferritin-like"/>
</dbReference>
<evidence type="ECO:0000313" key="4">
    <source>
        <dbReference type="EMBL" id="SHH75913.1"/>
    </source>
</evidence>
<dbReference type="AlphaFoldDB" id="A0A1M5VLX3"/>
<keyword evidence="4" id="KW-0238">DNA-binding</keyword>
<dbReference type="Gene3D" id="1.20.1260.10">
    <property type="match status" value="1"/>
</dbReference>
<dbReference type="PANTHER" id="PTHR42932:SF1">
    <property type="entry name" value="GENERAL STRESS PROTEIN 20U"/>
    <property type="match status" value="1"/>
</dbReference>
<dbReference type="GO" id="GO:0016722">
    <property type="term" value="F:oxidoreductase activity, acting on metal ions"/>
    <property type="evidence" value="ECO:0007669"/>
    <property type="project" value="InterPro"/>
</dbReference>
<dbReference type="PRINTS" id="PR01346">
    <property type="entry name" value="HELNAPAPROT"/>
</dbReference>
<dbReference type="Pfam" id="PF00210">
    <property type="entry name" value="Ferritin"/>
    <property type="match status" value="1"/>
</dbReference>
<dbReference type="GO" id="GO:0003677">
    <property type="term" value="F:DNA binding"/>
    <property type="evidence" value="ECO:0007669"/>
    <property type="project" value="UniProtKB-KW"/>
</dbReference>
<proteinExistence type="inferred from homology"/>
<dbReference type="CDD" id="cd01043">
    <property type="entry name" value="DPS"/>
    <property type="match status" value="1"/>
</dbReference>
<keyword evidence="5" id="KW-1185">Reference proteome</keyword>
<evidence type="ECO:0000256" key="1">
    <source>
        <dbReference type="ARBA" id="ARBA00009497"/>
    </source>
</evidence>
<dbReference type="RefSeq" id="WP_245804176.1">
    <property type="nucleotide sequence ID" value="NZ_FQWQ01000004.1"/>
</dbReference>
<evidence type="ECO:0000256" key="2">
    <source>
        <dbReference type="RuleBase" id="RU003875"/>
    </source>
</evidence>
<dbReference type="PIRSF" id="PIRSF005900">
    <property type="entry name" value="Dps"/>
    <property type="match status" value="1"/>
</dbReference>
<dbReference type="Proteomes" id="UP000184212">
    <property type="component" value="Unassembled WGS sequence"/>
</dbReference>
<accession>A0A1M5VLX3</accession>
<reference evidence="4 5" key="1">
    <citation type="submission" date="2016-11" db="EMBL/GenBank/DDBJ databases">
        <authorList>
            <person name="Jaros S."/>
            <person name="Januszkiewicz K."/>
            <person name="Wedrychowicz H."/>
        </authorList>
    </citation>
    <scope>NUCLEOTIDE SEQUENCE [LARGE SCALE GENOMIC DNA]</scope>
    <source>
        <strain evidence="4 5">DSM 24574</strain>
    </source>
</reference>
<comment type="similarity">
    <text evidence="1 2">Belongs to the Dps family.</text>
</comment>
<evidence type="ECO:0000259" key="3">
    <source>
        <dbReference type="Pfam" id="PF00210"/>
    </source>
</evidence>
<dbReference type="STRING" id="947013.SAMN04488109_5188"/>
<protein>
    <submittedName>
        <fullName evidence="4">Starvation-inducible DNA-binding protein</fullName>
    </submittedName>
</protein>
<sequence>MKATKENVALKDTLKDMPQTQLDTRMAKAKPVKLGWSSEEVEHVTHALNDLLVNYSVHYQKLRNYHWNVKGSDFFDLHIEFEQQYMEAQQHIDDIAERVRIFSKTPISTMGEYLELSEIKETTSQLSSEIMVRELIADYTILLGYMFTVVEIAAAQHDSGTEEMVKVFINRIEKHHWMLSAFLAK</sequence>
<dbReference type="EMBL" id="FQWQ01000004">
    <property type="protein sequence ID" value="SHH75913.1"/>
    <property type="molecule type" value="Genomic_DNA"/>
</dbReference>
<organism evidence="4 5">
    <name type="scientific">Chryseolinea serpens</name>
    <dbReference type="NCBI Taxonomy" id="947013"/>
    <lineage>
        <taxon>Bacteria</taxon>
        <taxon>Pseudomonadati</taxon>
        <taxon>Bacteroidota</taxon>
        <taxon>Cytophagia</taxon>
        <taxon>Cytophagales</taxon>
        <taxon>Fulvivirgaceae</taxon>
        <taxon>Chryseolinea</taxon>
    </lineage>
</organism>
<dbReference type="InterPro" id="IPR002177">
    <property type="entry name" value="DPS_DNA-bd"/>
</dbReference>
<dbReference type="InterPro" id="IPR008331">
    <property type="entry name" value="Ferritin_DPS_dom"/>
</dbReference>
<evidence type="ECO:0000313" key="5">
    <source>
        <dbReference type="Proteomes" id="UP000184212"/>
    </source>
</evidence>
<dbReference type="PANTHER" id="PTHR42932">
    <property type="entry name" value="GENERAL STRESS PROTEIN 20U"/>
    <property type="match status" value="1"/>
</dbReference>
<name>A0A1M5VLX3_9BACT</name>